<dbReference type="PANTHER" id="PTHR32166:SF122">
    <property type="entry name" value="OS09G0499600 PROTEIN"/>
    <property type="match status" value="1"/>
</dbReference>
<sequence length="113" mass="13070">MFKYLDEVVEEIEEENDVQVITDNASNYVNVGMGLMEKRRRLWWTPCVAHNEIDSDDEWIVEKETPIIPPDLCLLEDNELFNVDVVKVVSSKDQETQVSLDSIISSHSNKKET</sequence>
<organism evidence="2 3">
    <name type="scientific">Vitis vinifera</name>
    <name type="common">Grape</name>
    <dbReference type="NCBI Taxonomy" id="29760"/>
    <lineage>
        <taxon>Eukaryota</taxon>
        <taxon>Viridiplantae</taxon>
        <taxon>Streptophyta</taxon>
        <taxon>Embryophyta</taxon>
        <taxon>Tracheophyta</taxon>
        <taxon>Spermatophyta</taxon>
        <taxon>Magnoliopsida</taxon>
        <taxon>eudicotyledons</taxon>
        <taxon>Gunneridae</taxon>
        <taxon>Pentapetalae</taxon>
        <taxon>rosids</taxon>
        <taxon>Vitales</taxon>
        <taxon>Vitaceae</taxon>
        <taxon>Viteae</taxon>
        <taxon>Vitis</taxon>
    </lineage>
</organism>
<proteinExistence type="predicted"/>
<accession>A0A438DIE6</accession>
<name>A0A438DIE6_VITVI</name>
<dbReference type="EMBL" id="QGNW01001610">
    <property type="protein sequence ID" value="RVW35254.1"/>
    <property type="molecule type" value="Genomic_DNA"/>
</dbReference>
<dbReference type="Proteomes" id="UP000288805">
    <property type="component" value="Unassembled WGS sequence"/>
</dbReference>
<dbReference type="Pfam" id="PF04937">
    <property type="entry name" value="DUF659"/>
    <property type="match status" value="1"/>
</dbReference>
<reference evidence="2 3" key="1">
    <citation type="journal article" date="2018" name="PLoS Genet.">
        <title>Population sequencing reveals clonal diversity and ancestral inbreeding in the grapevine cultivar Chardonnay.</title>
        <authorList>
            <person name="Roach M.J."/>
            <person name="Johnson D.L."/>
            <person name="Bohlmann J."/>
            <person name="van Vuuren H.J."/>
            <person name="Jones S.J."/>
            <person name="Pretorius I.S."/>
            <person name="Schmidt S.A."/>
            <person name="Borneman A.R."/>
        </authorList>
    </citation>
    <scope>NUCLEOTIDE SEQUENCE [LARGE SCALE GENOMIC DNA]</scope>
    <source>
        <strain evidence="3">cv. Chardonnay</strain>
        <tissue evidence="2">Leaf</tissue>
    </source>
</reference>
<comment type="caution">
    <text evidence="2">The sequence shown here is derived from an EMBL/GenBank/DDBJ whole genome shotgun (WGS) entry which is preliminary data.</text>
</comment>
<dbReference type="AlphaFoldDB" id="A0A438DIE6"/>
<protein>
    <recommendedName>
        <fullName evidence="1">DUF659 domain-containing protein</fullName>
    </recommendedName>
</protein>
<evidence type="ECO:0000313" key="2">
    <source>
        <dbReference type="EMBL" id="RVW35254.1"/>
    </source>
</evidence>
<evidence type="ECO:0000313" key="3">
    <source>
        <dbReference type="Proteomes" id="UP000288805"/>
    </source>
</evidence>
<evidence type="ECO:0000259" key="1">
    <source>
        <dbReference type="Pfam" id="PF04937"/>
    </source>
</evidence>
<dbReference type="InterPro" id="IPR007021">
    <property type="entry name" value="DUF659"/>
</dbReference>
<feature type="domain" description="DUF659" evidence="1">
    <location>
        <begin position="1"/>
        <end position="51"/>
    </location>
</feature>
<dbReference type="PANTHER" id="PTHR32166">
    <property type="entry name" value="OSJNBA0013A04.12 PROTEIN"/>
    <property type="match status" value="1"/>
</dbReference>
<gene>
    <name evidence="2" type="ORF">CK203_085854</name>
</gene>